<organism evidence="1 2">
    <name type="scientific">Roridomyces roridus</name>
    <dbReference type="NCBI Taxonomy" id="1738132"/>
    <lineage>
        <taxon>Eukaryota</taxon>
        <taxon>Fungi</taxon>
        <taxon>Dikarya</taxon>
        <taxon>Basidiomycota</taxon>
        <taxon>Agaricomycotina</taxon>
        <taxon>Agaricomycetes</taxon>
        <taxon>Agaricomycetidae</taxon>
        <taxon>Agaricales</taxon>
        <taxon>Marasmiineae</taxon>
        <taxon>Mycenaceae</taxon>
        <taxon>Roridomyces</taxon>
    </lineage>
</organism>
<evidence type="ECO:0008006" key="3">
    <source>
        <dbReference type="Google" id="ProtNLM"/>
    </source>
</evidence>
<protein>
    <recommendedName>
        <fullName evidence="3">F-box domain-containing protein</fullName>
    </recommendedName>
</protein>
<proteinExistence type="predicted"/>
<evidence type="ECO:0000313" key="2">
    <source>
        <dbReference type="Proteomes" id="UP001221142"/>
    </source>
</evidence>
<sequence>MHTHRARMCITVWLPNEVLTEIIQNALKADQAALCRVCKLLHALALPVLNREVTLRPDNLRLQDLEAFCSSMIESSVRADSVRSLTFRNGESYSVRGEELIVESLKVMRRLEHLCIDDSRRHGGLVARLAGLTFPNLSSCSFMKAHHTSWKFDIVQFLNRHPTIIHLHLWYDAYGEDTHIADGTLLPKLQLYRGPLRLLRFFSTHNLVTVRIFWSARTSSLVEKLAAQTGPNVALDIEFMYDREILGVLVHLSTHMPHLKKLKLRCWDRNSVAADAAKQITAYLPRFDCLAYIAFDHHGPGPNVDLDGKRKVLQSWANASSTLRGCCIDEVAWRKVGDEWEECSRNAFDIEAGFVTE</sequence>
<evidence type="ECO:0000313" key="1">
    <source>
        <dbReference type="EMBL" id="KAJ7619671.1"/>
    </source>
</evidence>
<reference evidence="1" key="1">
    <citation type="submission" date="2023-03" db="EMBL/GenBank/DDBJ databases">
        <title>Massive genome expansion in bonnet fungi (Mycena s.s.) driven by repeated elements and novel gene families across ecological guilds.</title>
        <authorList>
            <consortium name="Lawrence Berkeley National Laboratory"/>
            <person name="Harder C.B."/>
            <person name="Miyauchi S."/>
            <person name="Viragh M."/>
            <person name="Kuo A."/>
            <person name="Thoen E."/>
            <person name="Andreopoulos B."/>
            <person name="Lu D."/>
            <person name="Skrede I."/>
            <person name="Drula E."/>
            <person name="Henrissat B."/>
            <person name="Morin E."/>
            <person name="Kohler A."/>
            <person name="Barry K."/>
            <person name="LaButti K."/>
            <person name="Morin E."/>
            <person name="Salamov A."/>
            <person name="Lipzen A."/>
            <person name="Mereny Z."/>
            <person name="Hegedus B."/>
            <person name="Baldrian P."/>
            <person name="Stursova M."/>
            <person name="Weitz H."/>
            <person name="Taylor A."/>
            <person name="Grigoriev I.V."/>
            <person name="Nagy L.G."/>
            <person name="Martin F."/>
            <person name="Kauserud H."/>
        </authorList>
    </citation>
    <scope>NUCLEOTIDE SEQUENCE</scope>
    <source>
        <strain evidence="1">9284</strain>
    </source>
</reference>
<comment type="caution">
    <text evidence="1">The sequence shown here is derived from an EMBL/GenBank/DDBJ whole genome shotgun (WGS) entry which is preliminary data.</text>
</comment>
<keyword evidence="2" id="KW-1185">Reference proteome</keyword>
<dbReference type="AlphaFoldDB" id="A0AAD7BG53"/>
<dbReference type="Proteomes" id="UP001221142">
    <property type="component" value="Unassembled WGS sequence"/>
</dbReference>
<gene>
    <name evidence="1" type="ORF">FB45DRAFT_162507</name>
</gene>
<name>A0AAD7BG53_9AGAR</name>
<accession>A0AAD7BG53</accession>
<dbReference type="EMBL" id="JARKIF010000018">
    <property type="protein sequence ID" value="KAJ7619671.1"/>
    <property type="molecule type" value="Genomic_DNA"/>
</dbReference>